<sequence>MTLGHLKFTDPVLASALTGFELEQVLPWTKALGRIAAPLLGFSSGLLLAFAVQRTRPTQLLWRRARTLLGAFIVWNGAMTLLMAAAGAFGFGSSGNPFALSAVLGIYAMPNNLPLHYLIDLFQCVSVAVCTFHLFRRRLPLMGIVAILGVFCAFDAAARGGETWWPRPDLVLFFSLGFLLGFRCQWLLRCLAEVRGRPFLIGGVSALLFVTTVYLSDGRLPIILLQRLSGAILALAIVARVDVPEGLIDQRLAFRLFCSHWVVFAVVGKILPIEAHPSALWGLAEFGAAISFATGSLEVQDIGLLYIAGRDPFKRVTGAFRRVGKRPA</sequence>
<keyword evidence="4" id="KW-1185">Reference proteome</keyword>
<accession>A0A840I648</accession>
<dbReference type="Proteomes" id="UP000563524">
    <property type="component" value="Unassembled WGS sequence"/>
</dbReference>
<feature type="domain" description="Acyltransferase 3" evidence="2">
    <location>
        <begin position="19"/>
        <end position="284"/>
    </location>
</feature>
<organism evidence="3 4">
    <name type="scientific">Parvularcula dongshanensis</name>
    <dbReference type="NCBI Taxonomy" id="1173995"/>
    <lineage>
        <taxon>Bacteria</taxon>
        <taxon>Pseudomonadati</taxon>
        <taxon>Pseudomonadota</taxon>
        <taxon>Alphaproteobacteria</taxon>
        <taxon>Parvularculales</taxon>
        <taxon>Parvularculaceae</taxon>
        <taxon>Parvularcula</taxon>
    </lineage>
</organism>
<evidence type="ECO:0000259" key="2">
    <source>
        <dbReference type="Pfam" id="PF01757"/>
    </source>
</evidence>
<feature type="transmembrane region" description="Helical" evidence="1">
    <location>
        <begin position="139"/>
        <end position="158"/>
    </location>
</feature>
<feature type="transmembrane region" description="Helical" evidence="1">
    <location>
        <begin position="73"/>
        <end position="93"/>
    </location>
</feature>
<name>A0A840I648_9PROT</name>
<feature type="transmembrane region" description="Helical" evidence="1">
    <location>
        <begin position="199"/>
        <end position="216"/>
    </location>
</feature>
<proteinExistence type="predicted"/>
<evidence type="ECO:0000313" key="4">
    <source>
        <dbReference type="Proteomes" id="UP000563524"/>
    </source>
</evidence>
<feature type="transmembrane region" description="Helical" evidence="1">
    <location>
        <begin position="170"/>
        <end position="192"/>
    </location>
</feature>
<dbReference type="InterPro" id="IPR002656">
    <property type="entry name" value="Acyl_transf_3_dom"/>
</dbReference>
<keyword evidence="1" id="KW-1133">Transmembrane helix</keyword>
<feature type="transmembrane region" description="Helical" evidence="1">
    <location>
        <begin position="31"/>
        <end position="52"/>
    </location>
</feature>
<dbReference type="Pfam" id="PF01757">
    <property type="entry name" value="Acyl_transf_3"/>
    <property type="match status" value="1"/>
</dbReference>
<keyword evidence="1" id="KW-0472">Membrane</keyword>
<evidence type="ECO:0000313" key="3">
    <source>
        <dbReference type="EMBL" id="MBB4659490.1"/>
    </source>
</evidence>
<dbReference type="AlphaFoldDB" id="A0A840I648"/>
<protein>
    <recommendedName>
        <fullName evidence="2">Acyltransferase 3 domain-containing protein</fullName>
    </recommendedName>
</protein>
<gene>
    <name evidence="3" type="ORF">GGQ59_002027</name>
</gene>
<comment type="caution">
    <text evidence="3">The sequence shown here is derived from an EMBL/GenBank/DDBJ whole genome shotgun (WGS) entry which is preliminary data.</text>
</comment>
<dbReference type="GO" id="GO:0016747">
    <property type="term" value="F:acyltransferase activity, transferring groups other than amino-acyl groups"/>
    <property type="evidence" value="ECO:0007669"/>
    <property type="project" value="InterPro"/>
</dbReference>
<evidence type="ECO:0000256" key="1">
    <source>
        <dbReference type="SAM" id="Phobius"/>
    </source>
</evidence>
<reference evidence="3 4" key="1">
    <citation type="submission" date="2020-08" db="EMBL/GenBank/DDBJ databases">
        <title>Genomic Encyclopedia of Type Strains, Phase IV (KMG-IV): sequencing the most valuable type-strain genomes for metagenomic binning, comparative biology and taxonomic classification.</title>
        <authorList>
            <person name="Goeker M."/>
        </authorList>
    </citation>
    <scope>NUCLEOTIDE SEQUENCE [LARGE SCALE GENOMIC DNA]</scope>
    <source>
        <strain evidence="3 4">DSM 102850</strain>
    </source>
</reference>
<keyword evidence="1" id="KW-0812">Transmembrane</keyword>
<dbReference type="EMBL" id="JACHOB010000004">
    <property type="protein sequence ID" value="MBB4659490.1"/>
    <property type="molecule type" value="Genomic_DNA"/>
</dbReference>